<dbReference type="Pfam" id="PF17406">
    <property type="entry name" value="Nrap_D5"/>
    <property type="match status" value="1"/>
</dbReference>
<keyword evidence="19" id="KW-1185">Reference proteome</keyword>
<reference evidence="18" key="1">
    <citation type="submission" date="2021-07" db="EMBL/GenBank/DDBJ databases">
        <authorList>
            <person name="Catto M.A."/>
            <person name="Jacobson A."/>
            <person name="Kennedy G."/>
            <person name="Labadie P."/>
            <person name="Hunt B.G."/>
            <person name="Srinivasan R."/>
        </authorList>
    </citation>
    <scope>NUCLEOTIDE SEQUENCE</scope>
    <source>
        <strain evidence="18">PL_HMW_Pooled</strain>
        <tissue evidence="18">Head</tissue>
    </source>
</reference>
<evidence type="ECO:0000256" key="5">
    <source>
        <dbReference type="ARBA" id="ARBA00022454"/>
    </source>
</evidence>
<evidence type="ECO:0000256" key="4">
    <source>
        <dbReference type="ARBA" id="ARBA00016437"/>
    </source>
</evidence>
<evidence type="ECO:0000259" key="16">
    <source>
        <dbReference type="Pfam" id="PF17406"/>
    </source>
</evidence>
<name>A0AAE1HV74_9NEOP</name>
<evidence type="ECO:0000259" key="17">
    <source>
        <dbReference type="Pfam" id="PF17407"/>
    </source>
</evidence>
<dbReference type="Gene3D" id="3.30.70.3030">
    <property type="match status" value="1"/>
</dbReference>
<organism evidence="18 19">
    <name type="scientific">Frankliniella fusca</name>
    <dbReference type="NCBI Taxonomy" id="407009"/>
    <lineage>
        <taxon>Eukaryota</taxon>
        <taxon>Metazoa</taxon>
        <taxon>Ecdysozoa</taxon>
        <taxon>Arthropoda</taxon>
        <taxon>Hexapoda</taxon>
        <taxon>Insecta</taxon>
        <taxon>Pterygota</taxon>
        <taxon>Neoptera</taxon>
        <taxon>Paraneoptera</taxon>
        <taxon>Thysanoptera</taxon>
        <taxon>Terebrantia</taxon>
        <taxon>Thripoidea</taxon>
        <taxon>Thripidae</taxon>
        <taxon>Frankliniella</taxon>
    </lineage>
</organism>
<evidence type="ECO:0000256" key="7">
    <source>
        <dbReference type="ARBA" id="ARBA00023242"/>
    </source>
</evidence>
<feature type="domain" description="Nrap protein" evidence="12">
    <location>
        <begin position="265"/>
        <end position="406"/>
    </location>
</feature>
<feature type="compositionally biased region" description="Acidic residues" evidence="11">
    <location>
        <begin position="26"/>
        <end position="42"/>
    </location>
</feature>
<dbReference type="EMBL" id="JAHWGI010001303">
    <property type="protein sequence ID" value="KAK3927998.1"/>
    <property type="molecule type" value="Genomic_DNA"/>
</dbReference>
<feature type="domain" description="Nrap protein" evidence="13">
    <location>
        <begin position="418"/>
        <end position="558"/>
    </location>
</feature>
<feature type="domain" description="Nrap protein" evidence="15">
    <location>
        <begin position="750"/>
        <end position="952"/>
    </location>
</feature>
<accession>A0AAE1HV74</accession>
<feature type="domain" description="Nrap protein" evidence="16">
    <location>
        <begin position="955"/>
        <end position="1099"/>
    </location>
</feature>
<dbReference type="InterPro" id="IPR035369">
    <property type="entry name" value="Nrap_D4"/>
</dbReference>
<dbReference type="InterPro" id="IPR035367">
    <property type="entry name" value="Nrap_D2"/>
</dbReference>
<dbReference type="Proteomes" id="UP001219518">
    <property type="component" value="Unassembled WGS sequence"/>
</dbReference>
<dbReference type="InterPro" id="IPR035371">
    <property type="entry name" value="Nrap_D6"/>
</dbReference>
<evidence type="ECO:0000259" key="15">
    <source>
        <dbReference type="Pfam" id="PF17405"/>
    </source>
</evidence>
<keyword evidence="7 10" id="KW-0539">Nucleus</keyword>
<comment type="subcellular location">
    <subcellularLocation>
        <location evidence="1">Chromosome</location>
    </subcellularLocation>
    <subcellularLocation>
        <location evidence="2 10">Nucleus</location>
        <location evidence="2 10">Nucleolus</location>
    </subcellularLocation>
</comment>
<sequence>MAGKFKKSRTSKQQKLKPAKKQVPVLDDESSNADDDEDEDMEFGVNLGDFVGNVADHTKYKNGNSHQVSKGKKKFSNEEDEDESDGVDDDDDDDDEDDDEDDGIVEALEDGSTDQSTRKRKGSETLSDIDSTSSKKRKKNKTPAELQKPPTAQEMSRLRETENLFHSNLFRLQIDEMLGELSIKKKRVSSFSDWFASVKQSLTEIKEGKQREIMDQKWLKKIKVSIPFVQNPTSLKGFFNFLPPTSVSVIGSYASGCSLGPHMNVDIAVEMPLECFQKNDNLNHRYHRKRALYLCHVLAHLRDKGLISMSGEYGPRFELHRAGSPLIPIAVVAPAGHLEGHAQVYLHVTAQEGTFKLSKLGPTKNSVRLQWYFSTEESEIDSGKQPATPLHNASILGDLVAKQNEALKCDTLQDHKNIRDGIILLKVWLRQRELDQGFSSFGSYLMTMLVVYLMRCRKISSHMSSYQVARTTWNYLKDCDWTAPEQGITLCEKPPEGAPTLPEFHENYEVVFVDCSGYCNLAAHVDAVLFRRVKRESAMAINCLDDPSINSFQVLFMKPAPFFRRYDHVLCFHDISSLQKMNEAVASNEEKLDKMHHPTYLSKTILLKTLQKGLSKRVAEFGVYMPKTTSWKITESPLQFNGPLLFGLNLDSQHAYSVLDKGPPADSSEAEDFRKFWGEKSELRRFQDGSISEAVVWVSEQNVTFSQRRIVNRLIVQYILENKLGLNHSKSVVYLADQMEETLNLSQVKPSSFSYGSGEEATLAVLAALDRLSSQLRGLTDLPLDISSVQGSSPVCRYADVFPPLSTVHQAGKKLTKPGENCAYLRVGHRSTMAPPWISPVEVVLQLALSGKWPDDAQAVRRVRAAFSIKIAECLRAQCGLTTQAFPNHVDVLKDGFVFRLRIAYQREPMLLRQCIMPDGMIKSVDCKEAQSLERATNHLPRLTSYLHGLHQQQPAFGPSTCIAKRWISAHMIRWSHFPEEAVELLMASVFLNPEPFSPPAQPQTAFLRFLHLLSTTNWHLEPLVLNFNNEMKRDDVLDIERRFSSDRAQLPALFIATPSDTESSVWTKEAPNLMILARVAILASQSLKVLQGCYLTETRLQTDMWKRVFRPSLDSYNLLIHLQPHMNPRRSQYIDAKVNENMQLLAPYTKVKDEKIPVTGFNPVQCYLQELEDAYSDYALFFHDIHGGNVIGVVWKPQAIEPKEFKVTHISGRELKGSTAEAVQLHLNQEAIIEDFYILGEGLVTSIEIGIAGGEK</sequence>
<dbReference type="InterPro" id="IPR035082">
    <property type="entry name" value="Nrap_D1"/>
</dbReference>
<dbReference type="FunFam" id="1.10.1410.10:FF:000005">
    <property type="entry name" value="Nucleolar protein 6"/>
    <property type="match status" value="1"/>
</dbReference>
<dbReference type="GO" id="GO:0032545">
    <property type="term" value="C:CURI complex"/>
    <property type="evidence" value="ECO:0007669"/>
    <property type="project" value="TreeGrafter"/>
</dbReference>
<proteinExistence type="inferred from homology"/>
<dbReference type="Gene3D" id="1.10.1410.10">
    <property type="match status" value="2"/>
</dbReference>
<protein>
    <recommendedName>
        <fullName evidence="4 10">Nucleolar protein 6</fullName>
    </recommendedName>
</protein>
<evidence type="ECO:0000256" key="11">
    <source>
        <dbReference type="SAM" id="MobiDB-lite"/>
    </source>
</evidence>
<feature type="compositionally biased region" description="Acidic residues" evidence="11">
    <location>
        <begin position="78"/>
        <end position="112"/>
    </location>
</feature>
<gene>
    <name evidence="18" type="ORF">KUF71_016283</name>
</gene>
<evidence type="ECO:0000256" key="1">
    <source>
        <dbReference type="ARBA" id="ARBA00004286"/>
    </source>
</evidence>
<dbReference type="PANTHER" id="PTHR17972:SF0">
    <property type="entry name" value="NUCLEOLAR PROTEIN 6"/>
    <property type="match status" value="1"/>
</dbReference>
<feature type="compositionally biased region" description="Basic residues" evidence="11">
    <location>
        <begin position="1"/>
        <end position="20"/>
    </location>
</feature>
<dbReference type="AlphaFoldDB" id="A0AAE1HV74"/>
<comment type="function">
    <text evidence="8">Part of the small subunit (SSU) processome, first precursor of the small eukaryotic ribosomal subunit. During the assembly of the SSU processome in the nucleolus, many ribosome biogenesis factors, an RNA chaperone and ribosomal proteins associate with the nascent pre-rRNA and work in concert to generate RNA folding, modifications, rearrangements and cleavage as well as targeted degradation of pre-ribosomal RNA by the RNA exosome.</text>
</comment>
<dbReference type="Pfam" id="PF17407">
    <property type="entry name" value="Nrap_D6"/>
    <property type="match status" value="1"/>
</dbReference>
<evidence type="ECO:0000256" key="2">
    <source>
        <dbReference type="ARBA" id="ARBA00004604"/>
    </source>
</evidence>
<feature type="domain" description="Nrap protein" evidence="14">
    <location>
        <begin position="563"/>
        <end position="724"/>
    </location>
</feature>
<dbReference type="GO" id="GO:0034456">
    <property type="term" value="C:UTP-C complex"/>
    <property type="evidence" value="ECO:0007669"/>
    <property type="project" value="TreeGrafter"/>
</dbReference>
<feature type="region of interest" description="Disordered" evidence="11">
    <location>
        <begin position="1"/>
        <end position="157"/>
    </location>
</feature>
<dbReference type="SUPFAM" id="SSF81631">
    <property type="entry name" value="PAP/OAS1 substrate-binding domain"/>
    <property type="match status" value="1"/>
</dbReference>
<evidence type="ECO:0000256" key="3">
    <source>
        <dbReference type="ARBA" id="ARBA00006674"/>
    </source>
</evidence>
<evidence type="ECO:0000256" key="8">
    <source>
        <dbReference type="ARBA" id="ARBA00035000"/>
    </source>
</evidence>
<dbReference type="GO" id="GO:0032040">
    <property type="term" value="C:small-subunit processome"/>
    <property type="evidence" value="ECO:0007669"/>
    <property type="project" value="TreeGrafter"/>
</dbReference>
<dbReference type="Pfam" id="PF03813">
    <property type="entry name" value="Nrap"/>
    <property type="match status" value="1"/>
</dbReference>
<dbReference type="PANTHER" id="PTHR17972">
    <property type="entry name" value="NUCLEOLAR RNA-ASSOCIATED PROTEIN"/>
    <property type="match status" value="1"/>
</dbReference>
<comment type="similarity">
    <text evidence="3 10">Belongs to the NRAP family.</text>
</comment>
<evidence type="ECO:0000259" key="12">
    <source>
        <dbReference type="Pfam" id="PF03813"/>
    </source>
</evidence>
<dbReference type="InterPro" id="IPR005554">
    <property type="entry name" value="NOL6/Upt22"/>
</dbReference>
<dbReference type="InterPro" id="IPR035368">
    <property type="entry name" value="Nrap_D3"/>
</dbReference>
<feature type="domain" description="Nrap protein" evidence="17">
    <location>
        <begin position="1114"/>
        <end position="1248"/>
    </location>
</feature>
<dbReference type="Pfam" id="PF17405">
    <property type="entry name" value="Nrap_D4"/>
    <property type="match status" value="1"/>
</dbReference>
<dbReference type="FunFam" id="1.10.1410.10:FF:000006">
    <property type="entry name" value="Nucleolar protein 6"/>
    <property type="match status" value="1"/>
</dbReference>
<keyword evidence="5" id="KW-0158">Chromosome</keyword>
<evidence type="ECO:0000313" key="19">
    <source>
        <dbReference type="Proteomes" id="UP001219518"/>
    </source>
</evidence>
<dbReference type="Pfam" id="PF17403">
    <property type="entry name" value="Nrap_D2"/>
    <property type="match status" value="1"/>
</dbReference>
<evidence type="ECO:0000256" key="9">
    <source>
        <dbReference type="ARBA" id="ARBA00035020"/>
    </source>
</evidence>
<evidence type="ECO:0000313" key="18">
    <source>
        <dbReference type="EMBL" id="KAK3927998.1"/>
    </source>
</evidence>
<comment type="subunit">
    <text evidence="9">Part of the small subunit (SSU) processome, composed of more than 70 proteins and the RNA chaperone small nucleolar RNA (snoRNA) U3.</text>
</comment>
<evidence type="ECO:0000256" key="10">
    <source>
        <dbReference type="RuleBase" id="RU364032"/>
    </source>
</evidence>
<evidence type="ECO:0000259" key="13">
    <source>
        <dbReference type="Pfam" id="PF17403"/>
    </source>
</evidence>
<dbReference type="GO" id="GO:0006409">
    <property type="term" value="P:tRNA export from nucleus"/>
    <property type="evidence" value="ECO:0007669"/>
    <property type="project" value="TreeGrafter"/>
</dbReference>
<evidence type="ECO:0000256" key="6">
    <source>
        <dbReference type="ARBA" id="ARBA00022884"/>
    </source>
</evidence>
<dbReference type="Pfam" id="PF17404">
    <property type="entry name" value="Nrap_D3"/>
    <property type="match status" value="1"/>
</dbReference>
<reference evidence="18" key="2">
    <citation type="journal article" date="2023" name="BMC Genomics">
        <title>Pest status, molecular evolution, and epigenetic factors derived from the genome assembly of Frankliniella fusca, a thysanopteran phytovirus vector.</title>
        <authorList>
            <person name="Catto M.A."/>
            <person name="Labadie P.E."/>
            <person name="Jacobson A.L."/>
            <person name="Kennedy G.G."/>
            <person name="Srinivasan R."/>
            <person name="Hunt B.G."/>
        </authorList>
    </citation>
    <scope>NUCLEOTIDE SEQUENCE</scope>
    <source>
        <strain evidence="18">PL_HMW_Pooled</strain>
    </source>
</reference>
<dbReference type="GO" id="GO:0005694">
    <property type="term" value="C:chromosome"/>
    <property type="evidence" value="ECO:0007669"/>
    <property type="project" value="UniProtKB-SubCell"/>
</dbReference>
<keyword evidence="6 10" id="KW-0694">RNA-binding</keyword>
<dbReference type="GO" id="GO:0003723">
    <property type="term" value="F:RNA binding"/>
    <property type="evidence" value="ECO:0007669"/>
    <property type="project" value="UniProtKB-KW"/>
</dbReference>
<comment type="caution">
    <text evidence="18">The sequence shown here is derived from an EMBL/GenBank/DDBJ whole genome shotgun (WGS) entry which is preliminary data.</text>
</comment>
<evidence type="ECO:0000259" key="14">
    <source>
        <dbReference type="Pfam" id="PF17404"/>
    </source>
</evidence>
<dbReference type="InterPro" id="IPR035370">
    <property type="entry name" value="Nrap_D5"/>
</dbReference>
<dbReference type="GO" id="GO:0006364">
    <property type="term" value="P:rRNA processing"/>
    <property type="evidence" value="ECO:0007669"/>
    <property type="project" value="TreeGrafter"/>
</dbReference>